<keyword evidence="15" id="KW-1185">Reference proteome</keyword>
<dbReference type="GO" id="GO:0005634">
    <property type="term" value="C:nucleus"/>
    <property type="evidence" value="ECO:0007669"/>
    <property type="project" value="TreeGrafter"/>
</dbReference>
<feature type="binding site" evidence="8">
    <location>
        <position position="182"/>
    </location>
    <ligand>
        <name>pyruvate</name>
        <dbReference type="ChEBI" id="CHEBI:15361"/>
        <label>2</label>
        <note>allosteric activator</note>
    </ligand>
</feature>
<dbReference type="SUPFAM" id="SSF52467">
    <property type="entry name" value="DHS-like NAD/FAD-binding domain"/>
    <property type="match status" value="1"/>
</dbReference>
<dbReference type="EMBL" id="CP014585">
    <property type="protein sequence ID" value="ANZ75706.1"/>
    <property type="molecule type" value="Genomic_DNA"/>
</dbReference>
<dbReference type="PANTHER" id="PTHR43452:SF3">
    <property type="entry name" value="TRANSAMINATED AMINO ACID DECARBOXYLASE"/>
    <property type="match status" value="1"/>
</dbReference>
<evidence type="ECO:0000256" key="4">
    <source>
        <dbReference type="ARBA" id="ARBA00022793"/>
    </source>
</evidence>
<feature type="binding site" evidence="8">
    <location>
        <position position="44"/>
    </location>
    <ligand>
        <name>pyruvate</name>
        <dbReference type="ChEBI" id="CHEBI:15361"/>
        <label>1</label>
        <note>substrate; ligand shared between two neighboring subunits</note>
    </ligand>
</feature>
<dbReference type="InterPro" id="IPR012110">
    <property type="entry name" value="PDC/IPDC-like"/>
</dbReference>
<organism evidence="14 15">
    <name type="scientific">Komagataella pastoris</name>
    <name type="common">Yeast</name>
    <name type="synonym">Pichia pastoris</name>
    <dbReference type="NCBI Taxonomy" id="4922"/>
    <lineage>
        <taxon>Eukaryota</taxon>
        <taxon>Fungi</taxon>
        <taxon>Dikarya</taxon>
        <taxon>Ascomycota</taxon>
        <taxon>Saccharomycotina</taxon>
        <taxon>Pichiomycetes</taxon>
        <taxon>Pichiales</taxon>
        <taxon>Pichiaceae</taxon>
        <taxon>Komagataella</taxon>
    </lineage>
</organism>
<dbReference type="CDD" id="cd07038">
    <property type="entry name" value="TPP_PYR_PDC_IPDC_like"/>
    <property type="match status" value="1"/>
</dbReference>
<feature type="binding site" evidence="8">
    <location>
        <position position="509"/>
    </location>
    <ligand>
        <name>pyruvate</name>
        <dbReference type="ChEBI" id="CHEBI:15361"/>
        <label>1</label>
        <note>substrate; ligand shared between two neighboring subunits</note>
    </ligand>
</feature>
<dbReference type="Pfam" id="PF02776">
    <property type="entry name" value="TPP_enzyme_N"/>
    <property type="match status" value="1"/>
</dbReference>
<evidence type="ECO:0000256" key="5">
    <source>
        <dbReference type="ARBA" id="ARBA00022842"/>
    </source>
</evidence>
<comment type="cofactor">
    <cofactor evidence="1">
        <name>thiamine diphosphate</name>
        <dbReference type="ChEBI" id="CHEBI:58937"/>
    </cofactor>
</comment>
<dbReference type="GO" id="GO:0004737">
    <property type="term" value="F:pyruvate decarboxylase activity"/>
    <property type="evidence" value="ECO:0007669"/>
    <property type="project" value="TreeGrafter"/>
</dbReference>
<evidence type="ECO:0000256" key="10">
    <source>
        <dbReference type="RuleBase" id="RU362132"/>
    </source>
</evidence>
<evidence type="ECO:0000256" key="6">
    <source>
        <dbReference type="ARBA" id="ARBA00023052"/>
    </source>
</evidence>
<dbReference type="InterPro" id="IPR011766">
    <property type="entry name" value="TPP_enzyme_TPP-bd"/>
</dbReference>
<evidence type="ECO:0000256" key="7">
    <source>
        <dbReference type="ARBA" id="ARBA00023239"/>
    </source>
</evidence>
<dbReference type="AlphaFoldDB" id="A0A1B2JCE5"/>
<evidence type="ECO:0000259" key="11">
    <source>
        <dbReference type="Pfam" id="PF00205"/>
    </source>
</evidence>
<dbReference type="SUPFAM" id="SSF52518">
    <property type="entry name" value="Thiamin diphosphate-binding fold (THDP-binding)"/>
    <property type="match status" value="2"/>
</dbReference>
<dbReference type="PIRSF" id="PIRSF036565">
    <property type="entry name" value="Pyruvt_ip_decrb"/>
    <property type="match status" value="1"/>
</dbReference>
<dbReference type="Pfam" id="PF00205">
    <property type="entry name" value="TPP_enzyme_M"/>
    <property type="match status" value="1"/>
</dbReference>
<dbReference type="InterPro" id="IPR047213">
    <property type="entry name" value="TPP_PYR_PDC_IPDC-like"/>
</dbReference>
<feature type="binding site" evidence="9">
    <location>
        <position position="505"/>
    </location>
    <ligand>
        <name>Mg(2+)</name>
        <dbReference type="ChEBI" id="CHEBI:18420"/>
    </ligand>
</feature>
<evidence type="ECO:0000259" key="13">
    <source>
        <dbReference type="Pfam" id="PF02776"/>
    </source>
</evidence>
<dbReference type="InterPro" id="IPR029061">
    <property type="entry name" value="THDP-binding"/>
</dbReference>
<dbReference type="GO" id="GO:0005829">
    <property type="term" value="C:cytosol"/>
    <property type="evidence" value="ECO:0007669"/>
    <property type="project" value="TreeGrafter"/>
</dbReference>
<evidence type="ECO:0000256" key="2">
    <source>
        <dbReference type="ARBA" id="ARBA00007812"/>
    </source>
</evidence>
<dbReference type="Gene3D" id="3.40.50.970">
    <property type="match status" value="2"/>
</dbReference>
<evidence type="ECO:0000256" key="1">
    <source>
        <dbReference type="ARBA" id="ARBA00001964"/>
    </source>
</evidence>
<keyword evidence="6 10" id="KW-0786">Thiamine pyrophosphate</keyword>
<feature type="binding site" evidence="9">
    <location>
        <position position="476"/>
    </location>
    <ligand>
        <name>Mg(2+)</name>
        <dbReference type="ChEBI" id="CHEBI:18420"/>
    </ligand>
</feature>
<evidence type="ECO:0000313" key="14">
    <source>
        <dbReference type="EMBL" id="ANZ75706.1"/>
    </source>
</evidence>
<feature type="domain" description="Thiamine pyrophosphate enzyme TPP-binding" evidence="12">
    <location>
        <begin position="429"/>
        <end position="558"/>
    </location>
</feature>
<keyword evidence="5 9" id="KW-0460">Magnesium</keyword>
<evidence type="ECO:0000313" key="15">
    <source>
        <dbReference type="Proteomes" id="UP000094565"/>
    </source>
</evidence>
<comment type="cofactor">
    <cofactor evidence="9">
        <name>Mg(2+)</name>
        <dbReference type="ChEBI" id="CHEBI:18420"/>
    </cofactor>
    <text evidence="9">Binds 1 Mg(2+) per subunit.</text>
</comment>
<evidence type="ECO:0000256" key="3">
    <source>
        <dbReference type="ARBA" id="ARBA00022723"/>
    </source>
</evidence>
<comment type="similarity">
    <text evidence="2 10">Belongs to the TPP enzyme family.</text>
</comment>
<name>A0A1B2JCE5_PICPA</name>
<dbReference type="FunFam" id="3.40.50.970:FF:000019">
    <property type="entry name" value="Pyruvate decarboxylase isozyme"/>
    <property type="match status" value="1"/>
</dbReference>
<dbReference type="FunFam" id="3.40.50.970:FF:000024">
    <property type="entry name" value="Pyruvate decarboxylase isozyme"/>
    <property type="match status" value="1"/>
</dbReference>
<feature type="binding site" evidence="8">
    <location>
        <position position="134"/>
    </location>
    <ligand>
        <name>pyruvate</name>
        <dbReference type="ChEBI" id="CHEBI:15361"/>
        <label>1</label>
        <note>substrate; ligand shared between two neighboring subunits</note>
    </ligand>
</feature>
<accession>A0A1B2JCE5</accession>
<feature type="domain" description="Thiamine pyrophosphate enzyme N-terminal TPP-binding" evidence="13">
    <location>
        <begin position="22"/>
        <end position="125"/>
    </location>
</feature>
<reference evidence="14 15" key="1">
    <citation type="submission" date="2016-02" db="EMBL/GenBank/DDBJ databases">
        <title>Comparative genomic and transcriptomic foundation for Pichia pastoris.</title>
        <authorList>
            <person name="Love K.R."/>
            <person name="Shah K.A."/>
            <person name="Whittaker C.A."/>
            <person name="Wu J."/>
            <person name="Bartlett M.C."/>
            <person name="Ma D."/>
            <person name="Leeson R.L."/>
            <person name="Priest M."/>
            <person name="Young S.K."/>
            <person name="Love J.C."/>
        </authorList>
    </citation>
    <scope>NUCLEOTIDE SEQUENCE [LARGE SCALE GENOMIC DNA]</scope>
    <source>
        <strain evidence="14 15">ATCC 28485</strain>
    </source>
</reference>
<proteinExistence type="inferred from homology"/>
<dbReference type="Gene3D" id="3.40.50.1220">
    <property type="entry name" value="TPP-binding domain"/>
    <property type="match status" value="1"/>
</dbReference>
<keyword evidence="4" id="KW-0210">Decarboxylase</keyword>
<dbReference type="OrthoDB" id="308383at2759"/>
<keyword evidence="3 9" id="KW-0479">Metal-binding</keyword>
<feature type="binding site" evidence="9">
    <location>
        <position position="503"/>
    </location>
    <ligand>
        <name>Mg(2+)</name>
        <dbReference type="ChEBI" id="CHEBI:18420"/>
    </ligand>
</feature>
<protein>
    <submittedName>
        <fullName evidence="14">BA75_02980T0</fullName>
    </submittedName>
</protein>
<dbReference type="PANTHER" id="PTHR43452">
    <property type="entry name" value="PYRUVATE DECARBOXYLASE"/>
    <property type="match status" value="1"/>
</dbReference>
<dbReference type="Pfam" id="PF02775">
    <property type="entry name" value="TPP_enzyme_C"/>
    <property type="match status" value="1"/>
</dbReference>
<evidence type="ECO:0000259" key="12">
    <source>
        <dbReference type="Pfam" id="PF02775"/>
    </source>
</evidence>
<dbReference type="GO" id="GO:0000949">
    <property type="term" value="P:aromatic amino acid family catabolic process to alcohol via Ehrlich pathway"/>
    <property type="evidence" value="ECO:0007669"/>
    <property type="project" value="TreeGrafter"/>
</dbReference>
<dbReference type="InterPro" id="IPR012000">
    <property type="entry name" value="Thiamin_PyroP_enz_cen_dom"/>
</dbReference>
<sequence>MAPVKQDFNIDLHSVENADISLSEYIYLRIAQLGVKSIFGVPGDFNLSFVDELDKAPQLKWIGCCNELNATYAADGYAKASGTIGVVVTTYGVGELSAINGIAGAFAEYAPVLHIVGTSAMATKRLDYVHNIHHLAGSKNFLDRPDHYIYEKMVDDICVVKESLSDIENACDQIDHAIVQTYLLSRPGYLFLPRNMATMKVPRERLFNQPLALERVDNHPAETLQVVEKILEKFYRAKEPALIVDYLTRPFRMMENCSRLIGALENKVNIFSRPMSKGFVDESHPRYIGCYIGKQSKHPSTSDILETKSDFVLSVGTFDVETNNGGFTSKLPQEHLVELNPHFTRVGTQCFPNVNMCHVLPLLASKLRGDLINMATVYPNDFCLRKKEKAQDETKTLNQRHLVKSTELLLNANDTLIVETCSFMFAVPDIAFPNNTQFISQSFYNSIGYALPATLGVSIAKRDFRKPGKVVLIQGDGSAQMTIQELATMVRQKVKPTILLLNNEGYTVERMILGPTKEYNDIAPNWDWTGMLRALGDVHGHSKSVSVDTCGELDELFQTREFQKPTHLHFVELILGRLDAPERFANMVKEIANLEHASKSIH</sequence>
<evidence type="ECO:0000256" key="8">
    <source>
        <dbReference type="PIRSR" id="PIRSR036565-1"/>
    </source>
</evidence>
<keyword evidence="7" id="KW-0456">Lyase</keyword>
<dbReference type="InterPro" id="IPR047214">
    <property type="entry name" value="TPP_PDC_IPDC"/>
</dbReference>
<dbReference type="Proteomes" id="UP000094565">
    <property type="component" value="Chromosome 2"/>
</dbReference>
<gene>
    <name evidence="14" type="ORF">ATY40_BA7502980</name>
</gene>
<dbReference type="GO" id="GO:0000287">
    <property type="term" value="F:magnesium ion binding"/>
    <property type="evidence" value="ECO:0007669"/>
    <property type="project" value="InterPro"/>
</dbReference>
<evidence type="ECO:0000256" key="9">
    <source>
        <dbReference type="PIRSR" id="PIRSR036565-2"/>
    </source>
</evidence>
<feature type="domain" description="Thiamine pyrophosphate enzyme central" evidence="11">
    <location>
        <begin position="227"/>
        <end position="357"/>
    </location>
</feature>
<dbReference type="InterPro" id="IPR029035">
    <property type="entry name" value="DHS-like_NAD/FAD-binding_dom"/>
</dbReference>
<dbReference type="CDD" id="cd02005">
    <property type="entry name" value="TPP_PDC_IPDC"/>
    <property type="match status" value="1"/>
</dbReference>
<dbReference type="GO" id="GO:0030976">
    <property type="term" value="F:thiamine pyrophosphate binding"/>
    <property type="evidence" value="ECO:0007669"/>
    <property type="project" value="InterPro"/>
</dbReference>
<dbReference type="InterPro" id="IPR012001">
    <property type="entry name" value="Thiamin_PyroP_enz_TPP-bd_dom"/>
</dbReference>